<evidence type="ECO:0000313" key="4">
    <source>
        <dbReference type="Proteomes" id="UP000004947"/>
    </source>
</evidence>
<keyword evidence="4" id="KW-1185">Reference proteome</keyword>
<feature type="transmembrane region" description="Helical" evidence="2">
    <location>
        <begin position="6"/>
        <end position="26"/>
    </location>
</feature>
<sequence>MDAFLNIVIAAVVFGVLFFGVGLKVLAKKDDEVQGSCASRNEFLNEGGCSICGKEDPTGCDGSPLKEAKKSEEASS</sequence>
<organism evidence="3 4">
    <name type="scientific">Lentisphaera araneosa HTCC2155</name>
    <dbReference type="NCBI Taxonomy" id="313628"/>
    <lineage>
        <taxon>Bacteria</taxon>
        <taxon>Pseudomonadati</taxon>
        <taxon>Lentisphaerota</taxon>
        <taxon>Lentisphaeria</taxon>
        <taxon>Lentisphaerales</taxon>
        <taxon>Lentisphaeraceae</taxon>
        <taxon>Lentisphaera</taxon>
    </lineage>
</organism>
<evidence type="ECO:0000256" key="2">
    <source>
        <dbReference type="SAM" id="Phobius"/>
    </source>
</evidence>
<feature type="compositionally biased region" description="Basic and acidic residues" evidence="1">
    <location>
        <begin position="64"/>
        <end position="76"/>
    </location>
</feature>
<dbReference type="AlphaFoldDB" id="A6DRP9"/>
<gene>
    <name evidence="3" type="ORF">LNTAR_13252</name>
</gene>
<accession>A6DRP9</accession>
<evidence type="ECO:0000256" key="1">
    <source>
        <dbReference type="SAM" id="MobiDB-lite"/>
    </source>
</evidence>
<keyword evidence="3" id="KW-0560">Oxidoreductase</keyword>
<dbReference type="GO" id="GO:0016491">
    <property type="term" value="F:oxidoreductase activity"/>
    <property type="evidence" value="ECO:0007669"/>
    <property type="project" value="UniProtKB-KW"/>
</dbReference>
<keyword evidence="2" id="KW-0812">Transmembrane</keyword>
<dbReference type="EMBL" id="ABCK01000025">
    <property type="protein sequence ID" value="EDM25718.1"/>
    <property type="molecule type" value="Genomic_DNA"/>
</dbReference>
<name>A6DRP9_9BACT</name>
<protein>
    <submittedName>
        <fullName evidence="3">Na(+)-translocating NADH-quinone reductase subunit A</fullName>
        <ecNumber evidence="3">1.6.5.-</ecNumber>
    </submittedName>
</protein>
<dbReference type="EC" id="1.6.5.-" evidence="3"/>
<keyword evidence="2" id="KW-1133">Transmembrane helix</keyword>
<dbReference type="Proteomes" id="UP000004947">
    <property type="component" value="Unassembled WGS sequence"/>
</dbReference>
<proteinExistence type="predicted"/>
<feature type="region of interest" description="Disordered" evidence="1">
    <location>
        <begin position="56"/>
        <end position="76"/>
    </location>
</feature>
<comment type="caution">
    <text evidence="3">The sequence shown here is derived from an EMBL/GenBank/DDBJ whole genome shotgun (WGS) entry which is preliminary data.</text>
</comment>
<reference evidence="3 4" key="1">
    <citation type="journal article" date="2010" name="J. Bacteriol.">
        <title>Genome sequence of Lentisphaera araneosa HTCC2155T, the type species of the order Lentisphaerales in the phylum Lentisphaerae.</title>
        <authorList>
            <person name="Thrash J.C."/>
            <person name="Cho J.C."/>
            <person name="Vergin K.L."/>
            <person name="Morris R.M."/>
            <person name="Giovannoni S.J."/>
        </authorList>
    </citation>
    <scope>NUCLEOTIDE SEQUENCE [LARGE SCALE GENOMIC DNA]</scope>
    <source>
        <strain evidence="3 4">HTCC2155</strain>
    </source>
</reference>
<evidence type="ECO:0000313" key="3">
    <source>
        <dbReference type="EMBL" id="EDM25718.1"/>
    </source>
</evidence>
<dbReference type="STRING" id="313628.LNTAR_13252"/>
<keyword evidence="2" id="KW-0472">Membrane</keyword>
<dbReference type="RefSeq" id="WP_007280519.1">
    <property type="nucleotide sequence ID" value="NZ_ABCK01000025.1"/>
</dbReference>